<evidence type="ECO:0000313" key="4">
    <source>
        <dbReference type="EMBL" id="OGY83315.1"/>
    </source>
</evidence>
<proteinExistence type="predicted"/>
<comment type="caution">
    <text evidence="4">The sequence shown here is derived from an EMBL/GenBank/DDBJ whole genome shotgun (WGS) entry which is preliminary data.</text>
</comment>
<dbReference type="Pfam" id="PF00072">
    <property type="entry name" value="Response_reg"/>
    <property type="match status" value="1"/>
</dbReference>
<sequence length="130" mass="15015">MTHSYTILVLEDERPLATVIKDKLEKSGFEVVTARSVKQALEYVSEIPQIDLIWLDHYLLGEEDGLDFVVELKKSESPWKHVPIFVVSNTASEDKVHSYLHLGATKYYAKTEHRLDTIVDNLRVFLENKE</sequence>
<protein>
    <recommendedName>
        <fullName evidence="3">Response regulatory domain-containing protein</fullName>
    </recommendedName>
</protein>
<keyword evidence="1 2" id="KW-0597">Phosphoprotein</keyword>
<dbReference type="InterPro" id="IPR050595">
    <property type="entry name" value="Bact_response_regulator"/>
</dbReference>
<dbReference type="GO" id="GO:0000160">
    <property type="term" value="P:phosphorelay signal transduction system"/>
    <property type="evidence" value="ECO:0007669"/>
    <property type="project" value="InterPro"/>
</dbReference>
<feature type="modified residue" description="4-aspartylphosphate" evidence="2">
    <location>
        <position position="56"/>
    </location>
</feature>
<dbReference type="Gene3D" id="3.40.50.2300">
    <property type="match status" value="1"/>
</dbReference>
<evidence type="ECO:0000256" key="2">
    <source>
        <dbReference type="PROSITE-ProRule" id="PRU00169"/>
    </source>
</evidence>
<evidence type="ECO:0000256" key="1">
    <source>
        <dbReference type="ARBA" id="ARBA00022553"/>
    </source>
</evidence>
<organism evidence="4 5">
    <name type="scientific">Candidatus Kerfeldbacteria bacterium RIFCSPLOWO2_01_FULL_48_11</name>
    <dbReference type="NCBI Taxonomy" id="1798543"/>
    <lineage>
        <taxon>Bacteria</taxon>
        <taxon>Candidatus Kerfeldiibacteriota</taxon>
    </lineage>
</organism>
<dbReference type="PROSITE" id="PS50110">
    <property type="entry name" value="RESPONSE_REGULATORY"/>
    <property type="match status" value="1"/>
</dbReference>
<gene>
    <name evidence="4" type="ORF">A2898_03440</name>
</gene>
<reference evidence="4 5" key="1">
    <citation type="journal article" date="2016" name="Nat. Commun.">
        <title>Thousands of microbial genomes shed light on interconnected biogeochemical processes in an aquifer system.</title>
        <authorList>
            <person name="Anantharaman K."/>
            <person name="Brown C.T."/>
            <person name="Hug L.A."/>
            <person name="Sharon I."/>
            <person name="Castelle C.J."/>
            <person name="Probst A.J."/>
            <person name="Thomas B.C."/>
            <person name="Singh A."/>
            <person name="Wilkins M.J."/>
            <person name="Karaoz U."/>
            <person name="Brodie E.L."/>
            <person name="Williams K.H."/>
            <person name="Hubbard S.S."/>
            <person name="Banfield J.F."/>
        </authorList>
    </citation>
    <scope>NUCLEOTIDE SEQUENCE [LARGE SCALE GENOMIC DNA]</scope>
</reference>
<name>A0A1G2B2V7_9BACT</name>
<dbReference type="InterPro" id="IPR001789">
    <property type="entry name" value="Sig_transdc_resp-reg_receiver"/>
</dbReference>
<dbReference type="SUPFAM" id="SSF52172">
    <property type="entry name" value="CheY-like"/>
    <property type="match status" value="1"/>
</dbReference>
<dbReference type="CDD" id="cd00156">
    <property type="entry name" value="REC"/>
    <property type="match status" value="1"/>
</dbReference>
<feature type="domain" description="Response regulatory" evidence="3">
    <location>
        <begin position="6"/>
        <end position="125"/>
    </location>
</feature>
<dbReference type="PANTHER" id="PTHR44591:SF3">
    <property type="entry name" value="RESPONSE REGULATORY DOMAIN-CONTAINING PROTEIN"/>
    <property type="match status" value="1"/>
</dbReference>
<dbReference type="SMART" id="SM00448">
    <property type="entry name" value="REC"/>
    <property type="match status" value="1"/>
</dbReference>
<accession>A0A1G2B2V7</accession>
<dbReference type="Proteomes" id="UP000179164">
    <property type="component" value="Unassembled WGS sequence"/>
</dbReference>
<dbReference type="AlphaFoldDB" id="A0A1G2B2V7"/>
<evidence type="ECO:0000259" key="3">
    <source>
        <dbReference type="PROSITE" id="PS50110"/>
    </source>
</evidence>
<dbReference type="PANTHER" id="PTHR44591">
    <property type="entry name" value="STRESS RESPONSE REGULATOR PROTEIN 1"/>
    <property type="match status" value="1"/>
</dbReference>
<evidence type="ECO:0000313" key="5">
    <source>
        <dbReference type="Proteomes" id="UP000179164"/>
    </source>
</evidence>
<dbReference type="EMBL" id="MHKE01000014">
    <property type="protein sequence ID" value="OGY83315.1"/>
    <property type="molecule type" value="Genomic_DNA"/>
</dbReference>
<dbReference type="STRING" id="1798543.A2898_03440"/>
<dbReference type="InterPro" id="IPR011006">
    <property type="entry name" value="CheY-like_superfamily"/>
</dbReference>